<sequence>MLDYALQILVPGPWMLVFIPRAPAACGCSLGPAPPPPGRTGRYDYRAPCAALAARLAWAAVCFPRFPRFRLVTRGLLRFSRMQRSVRTPTAPRASLLRLLVRRGRPSQGRLADVHTWARTSSSDAVRRPLATQHVRGQRVAVQAARCCVASWRFAGVAAAFPRAAAAASPRAAAAASSRAAAATPPKIAAAAPRGAAAATPVVAAAANPLGAAASVPPVVATVLLASTTEPAPGQWDLQPWASVRWDLLSPRVFGMCRWLERSS</sequence>
<gene>
    <name evidence="1" type="ORF">I4F81_002383</name>
</gene>
<dbReference type="EMBL" id="CM020618">
    <property type="protein sequence ID" value="KAK1859789.1"/>
    <property type="molecule type" value="Genomic_DNA"/>
</dbReference>
<comment type="caution">
    <text evidence="1">The sequence shown here is derived from an EMBL/GenBank/DDBJ whole genome shotgun (WGS) entry which is preliminary data.</text>
</comment>
<proteinExistence type="predicted"/>
<dbReference type="Proteomes" id="UP000798662">
    <property type="component" value="Chromosome 1"/>
</dbReference>
<keyword evidence="2" id="KW-1185">Reference proteome</keyword>
<evidence type="ECO:0000313" key="1">
    <source>
        <dbReference type="EMBL" id="KAK1859789.1"/>
    </source>
</evidence>
<organism evidence="1 2">
    <name type="scientific">Pyropia yezoensis</name>
    <name type="common">Susabi-nori</name>
    <name type="synonym">Porphyra yezoensis</name>
    <dbReference type="NCBI Taxonomy" id="2788"/>
    <lineage>
        <taxon>Eukaryota</taxon>
        <taxon>Rhodophyta</taxon>
        <taxon>Bangiophyceae</taxon>
        <taxon>Bangiales</taxon>
        <taxon>Bangiaceae</taxon>
        <taxon>Pyropia</taxon>
    </lineage>
</organism>
<evidence type="ECO:0000313" key="2">
    <source>
        <dbReference type="Proteomes" id="UP000798662"/>
    </source>
</evidence>
<name>A0ACC3BP68_PYRYE</name>
<reference evidence="1" key="1">
    <citation type="submission" date="2019-11" db="EMBL/GenBank/DDBJ databases">
        <title>Nori genome reveals adaptations in red seaweeds to the harsh intertidal environment.</title>
        <authorList>
            <person name="Wang D."/>
            <person name="Mao Y."/>
        </authorList>
    </citation>
    <scope>NUCLEOTIDE SEQUENCE</scope>
    <source>
        <tissue evidence="1">Gametophyte</tissue>
    </source>
</reference>
<accession>A0ACC3BP68</accession>
<protein>
    <submittedName>
        <fullName evidence="1">Uncharacterized protein</fullName>
    </submittedName>
</protein>